<keyword evidence="3" id="KW-0238">DNA-binding</keyword>
<dbReference type="eggNOG" id="COG2197">
    <property type="taxonomic scope" value="Bacteria"/>
</dbReference>
<dbReference type="RefSeq" id="WP_042278726.1">
    <property type="nucleotide sequence ID" value="NZ_BBML01000004.1"/>
</dbReference>
<dbReference type="InterPro" id="IPR000792">
    <property type="entry name" value="Tscrpt_reg_LuxR_C"/>
</dbReference>
<dbReference type="EMBL" id="BBML01000004">
    <property type="protein sequence ID" value="GAK97192.1"/>
    <property type="molecule type" value="Genomic_DNA"/>
</dbReference>
<comment type="caution">
    <text evidence="5">The sequence shown here is derived from an EMBL/GenBank/DDBJ whole genome shotgun (WGS) entry which is preliminary data.</text>
</comment>
<dbReference type="AlphaFoldDB" id="A0A090Q4R3"/>
<keyword evidence="1" id="KW-0597">Phosphoprotein</keyword>
<dbReference type="PANTHER" id="PTHR43214">
    <property type="entry name" value="TWO-COMPONENT RESPONSE REGULATOR"/>
    <property type="match status" value="1"/>
</dbReference>
<dbReference type="PROSITE" id="PS50110">
    <property type="entry name" value="RESPONSE_REGULATORY"/>
    <property type="match status" value="1"/>
</dbReference>
<dbReference type="GO" id="GO:0006355">
    <property type="term" value="P:regulation of DNA-templated transcription"/>
    <property type="evidence" value="ECO:0007669"/>
    <property type="project" value="InterPro"/>
</dbReference>
<proteinExistence type="predicted"/>
<dbReference type="Pfam" id="PF00072">
    <property type="entry name" value="Response_reg"/>
    <property type="match status" value="1"/>
</dbReference>
<evidence type="ECO:0000256" key="1">
    <source>
        <dbReference type="ARBA" id="ARBA00022553"/>
    </source>
</evidence>
<gene>
    <name evidence="5" type="ORF">JCM19294_698</name>
</gene>
<dbReference type="CDD" id="cd06170">
    <property type="entry name" value="LuxR_C_like"/>
    <property type="match status" value="1"/>
</dbReference>
<dbReference type="SUPFAM" id="SSF52172">
    <property type="entry name" value="CheY-like"/>
    <property type="match status" value="1"/>
</dbReference>
<organism evidence="5 6">
    <name type="scientific">Nonlabens tegetincola</name>
    <dbReference type="NCBI Taxonomy" id="323273"/>
    <lineage>
        <taxon>Bacteria</taxon>
        <taxon>Pseudomonadati</taxon>
        <taxon>Bacteroidota</taxon>
        <taxon>Flavobacteriia</taxon>
        <taxon>Flavobacteriales</taxon>
        <taxon>Flavobacteriaceae</taxon>
        <taxon>Nonlabens</taxon>
    </lineage>
</organism>
<dbReference type="SUPFAM" id="SSF46894">
    <property type="entry name" value="C-terminal effector domain of the bipartite response regulators"/>
    <property type="match status" value="1"/>
</dbReference>
<dbReference type="InterPro" id="IPR001789">
    <property type="entry name" value="Sig_transdc_resp-reg_receiver"/>
</dbReference>
<sequence length="207" mass="23715">MIHIAIAEDHVSLSDGLKLFLEQDNDIKVMFTVPNGKEMLLKLERMRPEVILTDISMPEMNGVELCQRIKKEYPRTKVLALSMFENEGAVRDMIDAGVDGYMLKSSPLTELKKAIFTIADGKNYYDNELKFNIKDLKLFSSRKQLLSRSEKEILKLVAQGKTNQEIADFRGTAVSTIIKHRKNMMQKLDLHGKGELLQYAIQEHGHY</sequence>
<dbReference type="SMART" id="SM00448">
    <property type="entry name" value="REC"/>
    <property type="match status" value="1"/>
</dbReference>
<dbReference type="Proteomes" id="UP000029221">
    <property type="component" value="Unassembled WGS sequence"/>
</dbReference>
<evidence type="ECO:0000256" key="2">
    <source>
        <dbReference type="ARBA" id="ARBA00023015"/>
    </source>
</evidence>
<dbReference type="InterPro" id="IPR039420">
    <property type="entry name" value="WalR-like"/>
</dbReference>
<keyword evidence="6" id="KW-1185">Reference proteome</keyword>
<dbReference type="GO" id="GO:0003677">
    <property type="term" value="F:DNA binding"/>
    <property type="evidence" value="ECO:0007669"/>
    <property type="project" value="UniProtKB-KW"/>
</dbReference>
<keyword evidence="2" id="KW-0805">Transcription regulation</keyword>
<dbReference type="CDD" id="cd17535">
    <property type="entry name" value="REC_NarL-like"/>
    <property type="match status" value="1"/>
</dbReference>
<dbReference type="PANTHER" id="PTHR43214:SF41">
    <property type="entry name" value="NITRATE_NITRITE RESPONSE REGULATOR PROTEIN NARP"/>
    <property type="match status" value="1"/>
</dbReference>
<protein>
    <submittedName>
        <fullName evidence="5">Transcriptional regulator</fullName>
    </submittedName>
</protein>
<dbReference type="STRING" id="319236.BST91_04760"/>
<dbReference type="OrthoDB" id="9795108at2"/>
<dbReference type="InterPro" id="IPR016032">
    <property type="entry name" value="Sig_transdc_resp-reg_C-effctor"/>
</dbReference>
<dbReference type="PROSITE" id="PS50043">
    <property type="entry name" value="HTH_LUXR_2"/>
    <property type="match status" value="1"/>
</dbReference>
<evidence type="ECO:0000313" key="6">
    <source>
        <dbReference type="Proteomes" id="UP000029221"/>
    </source>
</evidence>
<name>A0A090Q4R3_9FLAO</name>
<dbReference type="GO" id="GO:0000160">
    <property type="term" value="P:phosphorelay signal transduction system"/>
    <property type="evidence" value="ECO:0007669"/>
    <property type="project" value="InterPro"/>
</dbReference>
<evidence type="ECO:0000256" key="4">
    <source>
        <dbReference type="ARBA" id="ARBA00023163"/>
    </source>
</evidence>
<evidence type="ECO:0000256" key="3">
    <source>
        <dbReference type="ARBA" id="ARBA00023125"/>
    </source>
</evidence>
<dbReference type="Pfam" id="PF00196">
    <property type="entry name" value="GerE"/>
    <property type="match status" value="1"/>
</dbReference>
<dbReference type="SMART" id="SM00421">
    <property type="entry name" value="HTH_LUXR"/>
    <property type="match status" value="1"/>
</dbReference>
<dbReference type="InterPro" id="IPR011006">
    <property type="entry name" value="CheY-like_superfamily"/>
</dbReference>
<dbReference type="PRINTS" id="PR00038">
    <property type="entry name" value="HTHLUXR"/>
</dbReference>
<evidence type="ECO:0000313" key="5">
    <source>
        <dbReference type="EMBL" id="GAK97192.1"/>
    </source>
</evidence>
<accession>A0A2S7TCR2</accession>
<dbReference type="Gene3D" id="3.40.50.2300">
    <property type="match status" value="1"/>
</dbReference>
<accession>A0A090Q4R3</accession>
<reference evidence="5" key="1">
    <citation type="journal article" date="2014" name="Genome Announc.">
        <title>Draft Genome Sequences of Marine Flavobacterium Nonlabens Strains NR17, NR24, NR27, NR32, NR33, and Ara13.</title>
        <authorList>
            <person name="Nakanishi M."/>
            <person name="Meirelles P."/>
            <person name="Suzuki R."/>
            <person name="Takatani N."/>
            <person name="Mino S."/>
            <person name="Suda W."/>
            <person name="Oshima K."/>
            <person name="Hattori M."/>
            <person name="Ohkuma M."/>
            <person name="Hosokawa M."/>
            <person name="Miyashita K."/>
            <person name="Thompson F.L."/>
            <person name="Niwa A."/>
            <person name="Sawabe T."/>
            <person name="Sawabe T."/>
        </authorList>
    </citation>
    <scope>NUCLEOTIDE SEQUENCE [LARGE SCALE GENOMIC DNA]</scope>
    <source>
        <strain evidence="5">JCM 19294</strain>
    </source>
</reference>
<keyword evidence="4" id="KW-0804">Transcription</keyword>
<dbReference type="InterPro" id="IPR058245">
    <property type="entry name" value="NreC/VraR/RcsB-like_REC"/>
</dbReference>